<proteinExistence type="predicted"/>
<reference evidence="3" key="1">
    <citation type="submission" date="2023-03" db="EMBL/GenBank/DDBJ databases">
        <title>Massive genome expansion in bonnet fungi (Mycena s.s.) driven by repeated elements and novel gene families across ecological guilds.</title>
        <authorList>
            <consortium name="Lawrence Berkeley National Laboratory"/>
            <person name="Harder C.B."/>
            <person name="Miyauchi S."/>
            <person name="Viragh M."/>
            <person name="Kuo A."/>
            <person name="Thoen E."/>
            <person name="Andreopoulos B."/>
            <person name="Lu D."/>
            <person name="Skrede I."/>
            <person name="Drula E."/>
            <person name="Henrissat B."/>
            <person name="Morin E."/>
            <person name="Kohler A."/>
            <person name="Barry K."/>
            <person name="LaButti K."/>
            <person name="Morin E."/>
            <person name="Salamov A."/>
            <person name="Lipzen A."/>
            <person name="Mereny Z."/>
            <person name="Hegedus B."/>
            <person name="Baldrian P."/>
            <person name="Stursova M."/>
            <person name="Weitz H."/>
            <person name="Taylor A."/>
            <person name="Grigoriev I.V."/>
            <person name="Nagy L.G."/>
            <person name="Martin F."/>
            <person name="Kauserud H."/>
        </authorList>
    </citation>
    <scope>NUCLEOTIDE SEQUENCE</scope>
    <source>
        <strain evidence="3">CBHHK067</strain>
    </source>
</reference>
<protein>
    <recommendedName>
        <fullName evidence="5">HAT C-terminal dimerisation domain-containing protein</fullName>
    </recommendedName>
</protein>
<feature type="region of interest" description="Disordered" evidence="1">
    <location>
        <begin position="114"/>
        <end position="134"/>
    </location>
</feature>
<evidence type="ECO:0000256" key="2">
    <source>
        <dbReference type="SAM" id="SignalP"/>
    </source>
</evidence>
<keyword evidence="2" id="KW-0732">Signal</keyword>
<dbReference type="Proteomes" id="UP001221757">
    <property type="component" value="Unassembled WGS sequence"/>
</dbReference>
<dbReference type="AlphaFoldDB" id="A0AAD7CMN4"/>
<feature type="signal peptide" evidence="2">
    <location>
        <begin position="1"/>
        <end position="28"/>
    </location>
</feature>
<sequence length="134" mass="15281">MWEQMKTFELVVHLASFTILLLDLVANQAPNERSFSVLKIKKTHLRNRLGTKKLEKISKLGADIHAENFAEKVAAALIHKRAVHIIHDPTKVLEKPRPKQFMREVLMMELLAAEESGEEPDDRARSGLGDDFEL</sequence>
<feature type="chain" id="PRO_5042028401" description="HAT C-terminal dimerisation domain-containing protein" evidence="2">
    <location>
        <begin position="29"/>
        <end position="134"/>
    </location>
</feature>
<name>A0AAD7CMN4_MYCRO</name>
<evidence type="ECO:0000313" key="3">
    <source>
        <dbReference type="EMBL" id="KAJ7652632.1"/>
    </source>
</evidence>
<evidence type="ECO:0008006" key="5">
    <source>
        <dbReference type="Google" id="ProtNLM"/>
    </source>
</evidence>
<evidence type="ECO:0000256" key="1">
    <source>
        <dbReference type="SAM" id="MobiDB-lite"/>
    </source>
</evidence>
<organism evidence="3 4">
    <name type="scientific">Mycena rosella</name>
    <name type="common">Pink bonnet</name>
    <name type="synonym">Agaricus rosellus</name>
    <dbReference type="NCBI Taxonomy" id="1033263"/>
    <lineage>
        <taxon>Eukaryota</taxon>
        <taxon>Fungi</taxon>
        <taxon>Dikarya</taxon>
        <taxon>Basidiomycota</taxon>
        <taxon>Agaricomycotina</taxon>
        <taxon>Agaricomycetes</taxon>
        <taxon>Agaricomycetidae</taxon>
        <taxon>Agaricales</taxon>
        <taxon>Marasmiineae</taxon>
        <taxon>Mycenaceae</taxon>
        <taxon>Mycena</taxon>
    </lineage>
</organism>
<evidence type="ECO:0000313" key="4">
    <source>
        <dbReference type="Proteomes" id="UP001221757"/>
    </source>
</evidence>
<gene>
    <name evidence="3" type="ORF">B0H17DRAFT_1147314</name>
</gene>
<comment type="caution">
    <text evidence="3">The sequence shown here is derived from an EMBL/GenBank/DDBJ whole genome shotgun (WGS) entry which is preliminary data.</text>
</comment>
<accession>A0AAD7CMN4</accession>
<dbReference type="EMBL" id="JARKIE010000344">
    <property type="protein sequence ID" value="KAJ7652632.1"/>
    <property type="molecule type" value="Genomic_DNA"/>
</dbReference>
<keyword evidence="4" id="KW-1185">Reference proteome</keyword>